<comment type="subcellular location">
    <subcellularLocation>
        <location evidence="2">Vacuole membrane</location>
        <topology evidence="2">Multi-pass membrane protein</topology>
    </subcellularLocation>
</comment>
<feature type="transmembrane region" description="Helical" evidence="9">
    <location>
        <begin position="442"/>
        <end position="460"/>
    </location>
</feature>
<accession>A0ABW6WHT7</accession>
<dbReference type="SUPFAM" id="SSF53187">
    <property type="entry name" value="Zn-dependent exopeptidases"/>
    <property type="match status" value="1"/>
</dbReference>
<feature type="domain" description="Peptidase M28" evidence="10">
    <location>
        <begin position="116"/>
        <end position="303"/>
    </location>
</feature>
<dbReference type="EMBL" id="JBIAZU010000003">
    <property type="protein sequence ID" value="MFF5291766.1"/>
    <property type="molecule type" value="Genomic_DNA"/>
</dbReference>
<gene>
    <name evidence="11" type="ORF">ACFY35_20185</name>
</gene>
<evidence type="ECO:0000256" key="8">
    <source>
        <dbReference type="ARBA" id="ARBA00031512"/>
    </source>
</evidence>
<dbReference type="Proteomes" id="UP001602245">
    <property type="component" value="Unassembled WGS sequence"/>
</dbReference>
<evidence type="ECO:0000256" key="1">
    <source>
        <dbReference type="ARBA" id="ARBA00003273"/>
    </source>
</evidence>
<evidence type="ECO:0000256" key="4">
    <source>
        <dbReference type="ARBA" id="ARBA00017435"/>
    </source>
</evidence>
<keyword evidence="7" id="KW-0325">Glycoprotein</keyword>
<dbReference type="InterPro" id="IPR045175">
    <property type="entry name" value="M28_fam"/>
</dbReference>
<dbReference type="RefSeq" id="WP_020511635.1">
    <property type="nucleotide sequence ID" value="NZ_JBIAZU010000003.1"/>
</dbReference>
<dbReference type="PANTHER" id="PTHR12147:SF58">
    <property type="entry name" value="VACUOLAR MEMBRANE PROTEASE"/>
    <property type="match status" value="1"/>
</dbReference>
<evidence type="ECO:0000313" key="12">
    <source>
        <dbReference type="Proteomes" id="UP001602245"/>
    </source>
</evidence>
<feature type="transmembrane region" description="Helical" evidence="9">
    <location>
        <begin position="563"/>
        <end position="582"/>
    </location>
</feature>
<keyword evidence="9" id="KW-0812">Transmembrane</keyword>
<evidence type="ECO:0000259" key="10">
    <source>
        <dbReference type="Pfam" id="PF04389"/>
    </source>
</evidence>
<protein>
    <recommendedName>
        <fullName evidence="4">Vacuolar membrane protease</fullName>
    </recommendedName>
    <alternativeName>
        <fullName evidence="8">FXNA-related family protease 1</fullName>
    </alternativeName>
</protein>
<feature type="transmembrane region" description="Helical" evidence="9">
    <location>
        <begin position="411"/>
        <end position="430"/>
    </location>
</feature>
<evidence type="ECO:0000256" key="7">
    <source>
        <dbReference type="ARBA" id="ARBA00023180"/>
    </source>
</evidence>
<feature type="transmembrane region" description="Helical" evidence="9">
    <location>
        <begin position="337"/>
        <end position="355"/>
    </location>
</feature>
<dbReference type="Pfam" id="PF04389">
    <property type="entry name" value="Peptidase_M28"/>
    <property type="match status" value="1"/>
</dbReference>
<evidence type="ECO:0000256" key="3">
    <source>
        <dbReference type="ARBA" id="ARBA00010918"/>
    </source>
</evidence>
<feature type="transmembrane region" description="Helical" evidence="9">
    <location>
        <begin position="466"/>
        <end position="485"/>
    </location>
</feature>
<organism evidence="11 12">
    <name type="scientific">Paractinoplanes globisporus</name>
    <dbReference type="NCBI Taxonomy" id="113565"/>
    <lineage>
        <taxon>Bacteria</taxon>
        <taxon>Bacillati</taxon>
        <taxon>Actinomycetota</taxon>
        <taxon>Actinomycetes</taxon>
        <taxon>Micromonosporales</taxon>
        <taxon>Micromonosporaceae</taxon>
        <taxon>Paractinoplanes</taxon>
    </lineage>
</organism>
<keyword evidence="9" id="KW-0472">Membrane</keyword>
<proteinExistence type="inferred from homology"/>
<dbReference type="Gene3D" id="3.40.630.10">
    <property type="entry name" value="Zn peptidases"/>
    <property type="match status" value="1"/>
</dbReference>
<feature type="transmembrane region" description="Helical" evidence="9">
    <location>
        <begin position="367"/>
        <end position="391"/>
    </location>
</feature>
<evidence type="ECO:0000256" key="9">
    <source>
        <dbReference type="SAM" id="Phobius"/>
    </source>
</evidence>
<evidence type="ECO:0000256" key="5">
    <source>
        <dbReference type="ARBA" id="ARBA00022554"/>
    </source>
</evidence>
<keyword evidence="12" id="KW-1185">Reference proteome</keyword>
<comment type="function">
    <text evidence="1">May be involved in vacuolar sorting and osmoregulation.</text>
</comment>
<dbReference type="InterPro" id="IPR007484">
    <property type="entry name" value="Peptidase_M28"/>
</dbReference>
<feature type="transmembrane region" description="Helical" evidence="9">
    <location>
        <begin position="492"/>
        <end position="516"/>
    </location>
</feature>
<reference evidence="11 12" key="1">
    <citation type="submission" date="2024-10" db="EMBL/GenBank/DDBJ databases">
        <title>The Natural Products Discovery Center: Release of the First 8490 Sequenced Strains for Exploring Actinobacteria Biosynthetic Diversity.</title>
        <authorList>
            <person name="Kalkreuter E."/>
            <person name="Kautsar S.A."/>
            <person name="Yang D."/>
            <person name="Bader C.D."/>
            <person name="Teijaro C.N."/>
            <person name="Fluegel L."/>
            <person name="Davis C.M."/>
            <person name="Simpson J.R."/>
            <person name="Lauterbach L."/>
            <person name="Steele A.D."/>
            <person name="Gui C."/>
            <person name="Meng S."/>
            <person name="Li G."/>
            <person name="Viehrig K."/>
            <person name="Ye F."/>
            <person name="Su P."/>
            <person name="Kiefer A.F."/>
            <person name="Nichols A."/>
            <person name="Cepeda A.J."/>
            <person name="Yan W."/>
            <person name="Fan B."/>
            <person name="Jiang Y."/>
            <person name="Adhikari A."/>
            <person name="Zheng C.-J."/>
            <person name="Schuster L."/>
            <person name="Cowan T.M."/>
            <person name="Smanski M.J."/>
            <person name="Chevrette M.G."/>
            <person name="De Carvalho L.P.S."/>
            <person name="Shen B."/>
        </authorList>
    </citation>
    <scope>NUCLEOTIDE SEQUENCE [LARGE SCALE GENOMIC DNA]</scope>
    <source>
        <strain evidence="11 12">NPDC000087</strain>
    </source>
</reference>
<sequence length="789" mass="82223">MSDPGLAVGPRRAIAALATVVVLALIGFAAIWSVRPTAAHDATATGFSAARAFQQVQAIATEPHPVGSAAQDKVRDHLVTTLRGLGLSPEIQDTVSIEGGELSSSAGGASLAHVRNVVTLIPGTASTGRIFLVAHTDSVQVGPGGNDDAAGVSAILEIARALTSGPRPRNDVVLVLTDGEEACLCGAKAFVDQHPLAQGGGIVLNLEARGSSGPAIMFETAADNRALVDVYAHAPKPVGTSFAVEIYRLLPNDTDFTAFREAGFTGLNSAYIDGAAVYHAPTDLPSSMDHDSLQHHGDNALEITRDLAGRDLSTLTSSDDATYFPAPGLLVRYPGELVWPLAGLALVAVVALGWLARRRGLTTGRKLVGASIVTLLPIIVAPVLAQLFWLLLKLIRPEYAELPIDPYRPGWFRLAVLALTAVVVFGWYAWFHRTRRAGPDALAIAGLGWLAVLGLALAGPMPGGSYLGAVPALAGAVAGIVAILVRGWWSVLAITLGGAVAVIILLPTVIMLFPALGMPMAGVGAFLAVLLGLALLPAIELLHPLAGGQRGLDALRARRRGALPALAALLATVICTVVGLSVDRFDAEHPALTQLMYALDADNGTAQWLSDESVTQKWTSQYVSGDLHKVNATLPAFGPEQMRTGQAEAASLPAPKLTLESDTRTGDGRVLKLLLQPQRQVRLTTLHVDAAVTVTAATVGGREIPAAKVEKPQKDKDGPWGFGFVFHAPPTEGVEITLTVKATGPVKFRAMDGSDGLTALPGFHARPTGVGIAGSHTSELLAVAKTYTL</sequence>
<comment type="similarity">
    <text evidence="3">Belongs to the peptidase M28 family.</text>
</comment>
<comment type="caution">
    <text evidence="11">The sequence shown here is derived from an EMBL/GenBank/DDBJ whole genome shotgun (WGS) entry which is preliminary data.</text>
</comment>
<feature type="transmembrane region" description="Helical" evidence="9">
    <location>
        <begin position="12"/>
        <end position="32"/>
    </location>
</feature>
<name>A0ABW6WHT7_9ACTN</name>
<keyword evidence="5" id="KW-0926">Vacuole</keyword>
<evidence type="ECO:0000256" key="2">
    <source>
        <dbReference type="ARBA" id="ARBA00004128"/>
    </source>
</evidence>
<dbReference type="PANTHER" id="PTHR12147">
    <property type="entry name" value="METALLOPEPTIDASE M28 FAMILY MEMBER"/>
    <property type="match status" value="1"/>
</dbReference>
<keyword evidence="6 9" id="KW-1133">Transmembrane helix</keyword>
<feature type="transmembrane region" description="Helical" evidence="9">
    <location>
        <begin position="522"/>
        <end position="542"/>
    </location>
</feature>
<evidence type="ECO:0000256" key="6">
    <source>
        <dbReference type="ARBA" id="ARBA00022989"/>
    </source>
</evidence>
<evidence type="ECO:0000313" key="11">
    <source>
        <dbReference type="EMBL" id="MFF5291766.1"/>
    </source>
</evidence>